<dbReference type="KEGG" id="mng:MNEG_8781"/>
<reference evidence="2 3" key="1">
    <citation type="journal article" date="2013" name="BMC Genomics">
        <title>Reconstruction of the lipid metabolism for the microalga Monoraphidium neglectum from its genome sequence reveals characteristics suitable for biofuel production.</title>
        <authorList>
            <person name="Bogen C."/>
            <person name="Al-Dilaimi A."/>
            <person name="Albersmeier A."/>
            <person name="Wichmann J."/>
            <person name="Grundmann M."/>
            <person name="Rupp O."/>
            <person name="Lauersen K.J."/>
            <person name="Blifernez-Klassen O."/>
            <person name="Kalinowski J."/>
            <person name="Goesmann A."/>
            <person name="Mussgnug J.H."/>
            <person name="Kruse O."/>
        </authorList>
    </citation>
    <scope>NUCLEOTIDE SEQUENCE [LARGE SCALE GENOMIC DNA]</scope>
    <source>
        <strain evidence="2 3">SAG 48.87</strain>
    </source>
</reference>
<accession>A0A0D2MYH2</accession>
<evidence type="ECO:0000256" key="1">
    <source>
        <dbReference type="SAM" id="Phobius"/>
    </source>
</evidence>
<keyword evidence="1" id="KW-0812">Transmembrane</keyword>
<dbReference type="EMBL" id="KK101928">
    <property type="protein sequence ID" value="KIY99180.1"/>
    <property type="molecule type" value="Genomic_DNA"/>
</dbReference>
<keyword evidence="1" id="KW-1133">Transmembrane helix</keyword>
<dbReference type="GeneID" id="25741656"/>
<evidence type="ECO:0000313" key="3">
    <source>
        <dbReference type="Proteomes" id="UP000054498"/>
    </source>
</evidence>
<feature type="transmembrane region" description="Helical" evidence="1">
    <location>
        <begin position="28"/>
        <end position="52"/>
    </location>
</feature>
<dbReference type="Proteomes" id="UP000054498">
    <property type="component" value="Unassembled WGS sequence"/>
</dbReference>
<keyword evidence="3" id="KW-1185">Reference proteome</keyword>
<sequence>MAAMTAGLSAILLHQVWCWGKGRVLPGSVLALAAARVASAAGLLCSLGAIFMARYTQGHEGFVMTGYIV</sequence>
<protein>
    <submittedName>
        <fullName evidence="2">Uncharacterized protein</fullName>
    </submittedName>
</protein>
<name>A0A0D2MYH2_9CHLO</name>
<proteinExistence type="predicted"/>
<evidence type="ECO:0000313" key="2">
    <source>
        <dbReference type="EMBL" id="KIY99180.1"/>
    </source>
</evidence>
<organism evidence="2 3">
    <name type="scientific">Monoraphidium neglectum</name>
    <dbReference type="NCBI Taxonomy" id="145388"/>
    <lineage>
        <taxon>Eukaryota</taxon>
        <taxon>Viridiplantae</taxon>
        <taxon>Chlorophyta</taxon>
        <taxon>core chlorophytes</taxon>
        <taxon>Chlorophyceae</taxon>
        <taxon>CS clade</taxon>
        <taxon>Sphaeropleales</taxon>
        <taxon>Selenastraceae</taxon>
        <taxon>Monoraphidium</taxon>
    </lineage>
</organism>
<keyword evidence="1" id="KW-0472">Membrane</keyword>
<dbReference type="AlphaFoldDB" id="A0A0D2MYH2"/>
<dbReference type="RefSeq" id="XP_013898200.1">
    <property type="nucleotide sequence ID" value="XM_014042746.1"/>
</dbReference>
<gene>
    <name evidence="2" type="ORF">MNEG_8781</name>
</gene>